<reference evidence="2 3" key="1">
    <citation type="journal article" date="2016" name="Nat. Commun.">
        <title>Thousands of microbial genomes shed light on interconnected biogeochemical processes in an aquifer system.</title>
        <authorList>
            <person name="Anantharaman K."/>
            <person name="Brown C.T."/>
            <person name="Hug L.A."/>
            <person name="Sharon I."/>
            <person name="Castelle C.J."/>
            <person name="Probst A.J."/>
            <person name="Thomas B.C."/>
            <person name="Singh A."/>
            <person name="Wilkins M.J."/>
            <person name="Karaoz U."/>
            <person name="Brodie E.L."/>
            <person name="Williams K.H."/>
            <person name="Hubbard S.S."/>
            <person name="Banfield J.F."/>
        </authorList>
    </citation>
    <scope>NUCLEOTIDE SEQUENCE [LARGE SCALE GENOMIC DNA]</scope>
</reference>
<evidence type="ECO:0008006" key="4">
    <source>
        <dbReference type="Google" id="ProtNLM"/>
    </source>
</evidence>
<dbReference type="EMBL" id="MFSQ01000075">
    <property type="protein sequence ID" value="OGI40008.1"/>
    <property type="molecule type" value="Genomic_DNA"/>
</dbReference>
<dbReference type="STRING" id="1817756.A2140_02725"/>
<dbReference type="Pfam" id="PF13163">
    <property type="entry name" value="DUF3999"/>
    <property type="match status" value="1"/>
</dbReference>
<evidence type="ECO:0000313" key="2">
    <source>
        <dbReference type="EMBL" id="OGI40008.1"/>
    </source>
</evidence>
<protein>
    <recommendedName>
        <fullName evidence="4">DUF3999 domain-containing protein</fullName>
    </recommendedName>
</protein>
<evidence type="ECO:0000256" key="1">
    <source>
        <dbReference type="SAM" id="SignalP"/>
    </source>
</evidence>
<organism evidence="2 3">
    <name type="scientific">Candidatus Muproteobacteria bacterium RBG_16_62_13</name>
    <dbReference type="NCBI Taxonomy" id="1817756"/>
    <lineage>
        <taxon>Bacteria</taxon>
        <taxon>Pseudomonadati</taxon>
        <taxon>Pseudomonadota</taxon>
        <taxon>Candidatus Muproteobacteria</taxon>
    </lineage>
</organism>
<comment type="caution">
    <text evidence="2">The sequence shown here is derived from an EMBL/GenBank/DDBJ whole genome shotgun (WGS) entry which is preliminary data.</text>
</comment>
<evidence type="ECO:0000313" key="3">
    <source>
        <dbReference type="Proteomes" id="UP000178379"/>
    </source>
</evidence>
<name>A0A1F6T4D6_9PROT</name>
<sequence>MKTKRLWVLMLSGSAMVAMAAEAPLTPMDFAKGYTLNAHGGHALHELTLPADVHRGVTRADLGDVRVFNRAGQIVPHAFRESPPESTAPPRRVLPYFSVAAATGATRADLFMTVRPRPDGTIVDVRAIDRVRSGGVRGTVQVLDASQTKQPIKLLELAWAAPAAGFYTSVDVEASNDLQHWWRVVHRAPVASLEQGGHRLEQRRVELGGVRAKYLRLRWADAAAPVLTGVSAELVPSVPLPRLDWQRVVVTADSGESGGLRFDVSGPLRVERVRIEPPEQNSIAQIELLSRADARQPWRSRG</sequence>
<feature type="signal peptide" evidence="1">
    <location>
        <begin position="1"/>
        <end position="20"/>
    </location>
</feature>
<dbReference type="Proteomes" id="UP000178379">
    <property type="component" value="Unassembled WGS sequence"/>
</dbReference>
<accession>A0A1F6T4D6</accession>
<feature type="chain" id="PRO_5009526552" description="DUF3999 domain-containing protein" evidence="1">
    <location>
        <begin position="21"/>
        <end position="302"/>
    </location>
</feature>
<proteinExistence type="predicted"/>
<dbReference type="AlphaFoldDB" id="A0A1F6T4D6"/>
<feature type="non-terminal residue" evidence="2">
    <location>
        <position position="302"/>
    </location>
</feature>
<gene>
    <name evidence="2" type="ORF">A2140_02725</name>
</gene>
<keyword evidence="1" id="KW-0732">Signal</keyword>
<dbReference type="InterPro" id="IPR025060">
    <property type="entry name" value="DUF3999"/>
</dbReference>